<dbReference type="EMBL" id="JAHHGM010000009">
    <property type="protein sequence ID" value="MBT2989604.1"/>
    <property type="molecule type" value="Genomic_DNA"/>
</dbReference>
<dbReference type="Proteomes" id="UP000770889">
    <property type="component" value="Unassembled WGS sequence"/>
</dbReference>
<proteinExistence type="predicted"/>
<dbReference type="Pfam" id="PF11075">
    <property type="entry name" value="DUF2780"/>
    <property type="match status" value="1"/>
</dbReference>
<dbReference type="AlphaFoldDB" id="A0A944MBC8"/>
<accession>A0A944MBC8</accession>
<protein>
    <submittedName>
        <fullName evidence="1">DUF2780 domain-containing protein</fullName>
    </submittedName>
</protein>
<name>A0A944MBC8_9GAMM</name>
<evidence type="ECO:0000313" key="1">
    <source>
        <dbReference type="EMBL" id="MBT2989604.1"/>
    </source>
</evidence>
<comment type="caution">
    <text evidence="1">The sequence shown here is derived from an EMBL/GenBank/DDBJ whole genome shotgun (WGS) entry which is preliminary data.</text>
</comment>
<organism evidence="1 2">
    <name type="scientific">Candidatus Thiodiazotropha taylori</name>
    <dbReference type="NCBI Taxonomy" id="2792791"/>
    <lineage>
        <taxon>Bacteria</taxon>
        <taxon>Pseudomonadati</taxon>
        <taxon>Pseudomonadota</taxon>
        <taxon>Gammaproteobacteria</taxon>
        <taxon>Chromatiales</taxon>
        <taxon>Sedimenticolaceae</taxon>
        <taxon>Candidatus Thiodiazotropha</taxon>
    </lineage>
</organism>
<reference evidence="1 2" key="1">
    <citation type="submission" date="2021-05" db="EMBL/GenBank/DDBJ databases">
        <title>Genetic and Functional Diversity in Clade A Lucinid endosymbionts from the Bahamas.</title>
        <authorList>
            <person name="Giani N.M."/>
            <person name="Engel A.S."/>
            <person name="Campbell B.J."/>
        </authorList>
    </citation>
    <scope>NUCLEOTIDE SEQUENCE [LARGE SCALE GENOMIC DNA]</scope>
    <source>
        <strain evidence="1">LUC16012Gg_MoonRockCtena</strain>
    </source>
</reference>
<dbReference type="InterPro" id="IPR021302">
    <property type="entry name" value="DUF2780_VcgC/VcgE"/>
</dbReference>
<gene>
    <name evidence="1" type="ORF">KME65_11625</name>
</gene>
<sequence length="191" mass="19873">MTHNSLQSGINGYAGYRAIIRHSNTGFEQQTSHHQEPTQERYMEAVRYITLALLLITSTSAFCTNSLLDSLTGQLGITSEQAAGGAGALFNLAKSRLPSEEFSQIAAVVPEVDKLIADAPALAESSGGAAAVANLLGGEGSIAGIASLANAFNELGLSADMIGNFTPIILEYLQQAGGNSVMEIMKGALMP</sequence>
<evidence type="ECO:0000313" key="2">
    <source>
        <dbReference type="Proteomes" id="UP000770889"/>
    </source>
</evidence>